<dbReference type="EMBL" id="BARS01046479">
    <property type="protein sequence ID" value="GAG29853.1"/>
    <property type="molecule type" value="Genomic_DNA"/>
</dbReference>
<protein>
    <submittedName>
        <fullName evidence="1">Uncharacterized protein</fullName>
    </submittedName>
</protein>
<name>X0WZK2_9ZZZZ</name>
<gene>
    <name evidence="1" type="ORF">S01H1_69966</name>
</gene>
<reference evidence="1" key="1">
    <citation type="journal article" date="2014" name="Front. Microbiol.">
        <title>High frequency of phylogenetically diverse reductive dehalogenase-homologous genes in deep subseafloor sedimentary metagenomes.</title>
        <authorList>
            <person name="Kawai M."/>
            <person name="Futagami T."/>
            <person name="Toyoda A."/>
            <person name="Takaki Y."/>
            <person name="Nishi S."/>
            <person name="Hori S."/>
            <person name="Arai W."/>
            <person name="Tsubouchi T."/>
            <person name="Morono Y."/>
            <person name="Uchiyama I."/>
            <person name="Ito T."/>
            <person name="Fujiyama A."/>
            <person name="Inagaki F."/>
            <person name="Takami H."/>
        </authorList>
    </citation>
    <scope>NUCLEOTIDE SEQUENCE</scope>
    <source>
        <strain evidence="1">Expedition CK06-06</strain>
    </source>
</reference>
<dbReference type="AlphaFoldDB" id="X0WZK2"/>
<comment type="caution">
    <text evidence="1">The sequence shown here is derived from an EMBL/GenBank/DDBJ whole genome shotgun (WGS) entry which is preliminary data.</text>
</comment>
<evidence type="ECO:0000313" key="1">
    <source>
        <dbReference type="EMBL" id="GAG29853.1"/>
    </source>
</evidence>
<organism evidence="1">
    <name type="scientific">marine sediment metagenome</name>
    <dbReference type="NCBI Taxonomy" id="412755"/>
    <lineage>
        <taxon>unclassified sequences</taxon>
        <taxon>metagenomes</taxon>
        <taxon>ecological metagenomes</taxon>
    </lineage>
</organism>
<accession>X0WZK2</accession>
<proteinExistence type="predicted"/>
<sequence>MMNVMSQVSQLLENVGGDTKNDNLLRMMIALLILMVLLQETQNQGGSTSQSLHAGGGGNGGQWQCFEMSSTTISIQQTSFTAIAYTGADTVGSNGENAQAPGSQIDLSI</sequence>